<dbReference type="Gene3D" id="3.40.50.620">
    <property type="entry name" value="HUPs"/>
    <property type="match status" value="1"/>
</dbReference>
<dbReference type="HAMAP" id="MF_01161">
    <property type="entry name" value="tRNA_Ile_lys_synt"/>
    <property type="match status" value="1"/>
</dbReference>
<keyword evidence="1 6" id="KW-0436">Ligase</keyword>
<dbReference type="GO" id="GO:0005524">
    <property type="term" value="F:ATP binding"/>
    <property type="evidence" value="ECO:0007669"/>
    <property type="project" value="UniProtKB-UniRule"/>
</dbReference>
<dbReference type="AlphaFoldDB" id="A0A1H7AJQ2"/>
<dbReference type="InterPro" id="IPR012795">
    <property type="entry name" value="tRNA_Ile_lys_synt_N"/>
</dbReference>
<dbReference type="GO" id="GO:0006400">
    <property type="term" value="P:tRNA modification"/>
    <property type="evidence" value="ECO:0007669"/>
    <property type="project" value="UniProtKB-UniRule"/>
</dbReference>
<proteinExistence type="inferred from homology"/>
<dbReference type="SUPFAM" id="SSF52402">
    <property type="entry name" value="Adenine nucleotide alpha hydrolases-like"/>
    <property type="match status" value="1"/>
</dbReference>
<evidence type="ECO:0000256" key="4">
    <source>
        <dbReference type="ARBA" id="ARBA00022840"/>
    </source>
</evidence>
<comment type="similarity">
    <text evidence="6">Belongs to the tRNA(Ile)-lysidine synthase family.</text>
</comment>
<dbReference type="CDD" id="cd01992">
    <property type="entry name" value="TilS_N"/>
    <property type="match status" value="1"/>
</dbReference>
<evidence type="ECO:0000256" key="3">
    <source>
        <dbReference type="ARBA" id="ARBA00022741"/>
    </source>
</evidence>
<keyword evidence="6" id="KW-0963">Cytoplasm</keyword>
<evidence type="ECO:0000256" key="2">
    <source>
        <dbReference type="ARBA" id="ARBA00022694"/>
    </source>
</evidence>
<reference evidence="8 9" key="1">
    <citation type="submission" date="2016-10" db="EMBL/GenBank/DDBJ databases">
        <authorList>
            <person name="de Groot N.N."/>
        </authorList>
    </citation>
    <scope>NUCLEOTIDE SEQUENCE [LARGE SCALE GENOMIC DNA]</scope>
    <source>
        <strain evidence="8 9">DSM 29340</strain>
    </source>
</reference>
<evidence type="ECO:0000256" key="5">
    <source>
        <dbReference type="ARBA" id="ARBA00048539"/>
    </source>
</evidence>
<keyword evidence="2 6" id="KW-0819">tRNA processing</keyword>
<accession>A0A1H7AJQ2</accession>
<gene>
    <name evidence="6" type="primary">tilS</name>
    <name evidence="8" type="ORF">SAMN05444007_10670</name>
</gene>
<dbReference type="GO" id="GO:0032267">
    <property type="term" value="F:tRNA(Ile)-lysidine synthase activity"/>
    <property type="evidence" value="ECO:0007669"/>
    <property type="project" value="UniProtKB-EC"/>
</dbReference>
<comment type="function">
    <text evidence="6">Ligates lysine onto the cytidine present at position 34 of the AUA codon-specific tRNA(Ile) that contains the anticodon CAU, in an ATP-dependent manner. Cytidine is converted to lysidine, thus changing the amino acid specificity of the tRNA from methionine to isoleucine.</text>
</comment>
<sequence length="417" mass="44943">MSEPDRDLLTGIRQGLPDPLPSRLAVAVSGGGDSLALLHLIARAVDGQGVTLRVATVDHGLRPEVAEEIRLVARLCDDLGLAHDVLTWDQIAEPGNLQDRARRARYDLLTGWARDHGMAALALGHTADDQAETLVMRLSRSAGVTGLAGIPPQRREQGVLLIRPLLTLRRARLRRYLQDHGIAWAEDPSNHDTRFDRVRARAALEQLAPLGVTTDALVRVARNMADAEAALAETAGAAARDVVSIDAGDVLIARRAFLDLPDEIARRLLLAALRWITGDIYPPRRIPVAHTLAAITEGRGGQLAGCRVLCRGESIRICREFNAVRGLSAPPGAVWDGRWRVTGPATEGAEIRALGRAGLARCPDWRDSGRPHAAILATPAVWSGTELLAAPLAGLENGWHAALTRGETEYHALLLSH</sequence>
<dbReference type="InterPro" id="IPR011063">
    <property type="entry name" value="TilS/TtcA_N"/>
</dbReference>
<dbReference type="InterPro" id="IPR012094">
    <property type="entry name" value="tRNA_Ile_lys_synt"/>
</dbReference>
<evidence type="ECO:0000313" key="9">
    <source>
        <dbReference type="Proteomes" id="UP000199379"/>
    </source>
</evidence>
<keyword evidence="4 6" id="KW-0067">ATP-binding</keyword>
<dbReference type="PANTHER" id="PTHR43033">
    <property type="entry name" value="TRNA(ILE)-LYSIDINE SYNTHASE-RELATED"/>
    <property type="match status" value="1"/>
</dbReference>
<dbReference type="RefSeq" id="WP_308419738.1">
    <property type="nucleotide sequence ID" value="NZ_BMGV01000006.1"/>
</dbReference>
<evidence type="ECO:0000256" key="1">
    <source>
        <dbReference type="ARBA" id="ARBA00022598"/>
    </source>
</evidence>
<dbReference type="Pfam" id="PF01171">
    <property type="entry name" value="ATP_bind_3"/>
    <property type="match status" value="1"/>
</dbReference>
<evidence type="ECO:0000256" key="6">
    <source>
        <dbReference type="HAMAP-Rule" id="MF_01161"/>
    </source>
</evidence>
<dbReference type="Proteomes" id="UP000199379">
    <property type="component" value="Unassembled WGS sequence"/>
</dbReference>
<protein>
    <recommendedName>
        <fullName evidence="6">tRNA(Ile)-lysidine synthase</fullName>
        <ecNumber evidence="6">6.3.4.19</ecNumber>
    </recommendedName>
    <alternativeName>
        <fullName evidence="6">tRNA(Ile)-2-lysyl-cytidine synthase</fullName>
    </alternativeName>
    <alternativeName>
        <fullName evidence="6">tRNA(Ile)-lysidine synthetase</fullName>
    </alternativeName>
</protein>
<dbReference type="EMBL" id="FNYD01000006">
    <property type="protein sequence ID" value="SEJ65853.1"/>
    <property type="molecule type" value="Genomic_DNA"/>
</dbReference>
<feature type="domain" description="tRNA(Ile)-lysidine/2-thiocytidine synthase N-terminal" evidence="7">
    <location>
        <begin position="24"/>
        <end position="202"/>
    </location>
</feature>
<comment type="subcellular location">
    <subcellularLocation>
        <location evidence="6">Cytoplasm</location>
    </subcellularLocation>
</comment>
<dbReference type="EC" id="6.3.4.19" evidence="6"/>
<dbReference type="PANTHER" id="PTHR43033:SF1">
    <property type="entry name" value="TRNA(ILE)-LYSIDINE SYNTHASE-RELATED"/>
    <property type="match status" value="1"/>
</dbReference>
<dbReference type="InterPro" id="IPR014729">
    <property type="entry name" value="Rossmann-like_a/b/a_fold"/>
</dbReference>
<comment type="catalytic activity">
    <reaction evidence="5 6">
        <text>cytidine(34) in tRNA(Ile2) + L-lysine + ATP = lysidine(34) in tRNA(Ile2) + AMP + diphosphate + H(+)</text>
        <dbReference type="Rhea" id="RHEA:43744"/>
        <dbReference type="Rhea" id="RHEA-COMP:10625"/>
        <dbReference type="Rhea" id="RHEA-COMP:10670"/>
        <dbReference type="ChEBI" id="CHEBI:15378"/>
        <dbReference type="ChEBI" id="CHEBI:30616"/>
        <dbReference type="ChEBI" id="CHEBI:32551"/>
        <dbReference type="ChEBI" id="CHEBI:33019"/>
        <dbReference type="ChEBI" id="CHEBI:82748"/>
        <dbReference type="ChEBI" id="CHEBI:83665"/>
        <dbReference type="ChEBI" id="CHEBI:456215"/>
        <dbReference type="EC" id="6.3.4.19"/>
    </reaction>
</comment>
<dbReference type="GO" id="GO:0005737">
    <property type="term" value="C:cytoplasm"/>
    <property type="evidence" value="ECO:0007669"/>
    <property type="project" value="UniProtKB-SubCell"/>
</dbReference>
<organism evidence="8 9">
    <name type="scientific">Cribrihabitans marinus</name>
    <dbReference type="NCBI Taxonomy" id="1227549"/>
    <lineage>
        <taxon>Bacteria</taxon>
        <taxon>Pseudomonadati</taxon>
        <taxon>Pseudomonadota</taxon>
        <taxon>Alphaproteobacteria</taxon>
        <taxon>Rhodobacterales</taxon>
        <taxon>Paracoccaceae</taxon>
        <taxon>Cribrihabitans</taxon>
    </lineage>
</organism>
<keyword evidence="3 6" id="KW-0547">Nucleotide-binding</keyword>
<evidence type="ECO:0000259" key="7">
    <source>
        <dbReference type="Pfam" id="PF01171"/>
    </source>
</evidence>
<keyword evidence="9" id="KW-1185">Reference proteome</keyword>
<dbReference type="NCBIfam" id="TIGR02432">
    <property type="entry name" value="lysidine_TilS_N"/>
    <property type="match status" value="1"/>
</dbReference>
<evidence type="ECO:0000313" key="8">
    <source>
        <dbReference type="EMBL" id="SEJ65853.1"/>
    </source>
</evidence>
<comment type="domain">
    <text evidence="6">The N-terminal region contains the highly conserved SGGXDS motif, predicted to be a P-loop motif involved in ATP binding.</text>
</comment>
<dbReference type="STRING" id="1227549.SAMN05444007_10670"/>
<name>A0A1H7AJQ2_9RHOB</name>
<feature type="binding site" evidence="6">
    <location>
        <begin position="29"/>
        <end position="34"/>
    </location>
    <ligand>
        <name>ATP</name>
        <dbReference type="ChEBI" id="CHEBI:30616"/>
    </ligand>
</feature>